<dbReference type="EMBL" id="JYDW01000120">
    <property type="protein sequence ID" value="KRZ55199.1"/>
    <property type="molecule type" value="Genomic_DNA"/>
</dbReference>
<dbReference type="Proteomes" id="UP000054721">
    <property type="component" value="Unassembled WGS sequence"/>
</dbReference>
<protein>
    <submittedName>
        <fullName evidence="1">Uncharacterized protein</fullName>
    </submittedName>
</protein>
<sequence length="78" mass="9124">MAMLPVFSESVDYGIYSRIGGRSFLRRCYNFFKVLKRRNLTLIDVFATHCKSRPHKMEIHHGMSSMDRWILGTDRANG</sequence>
<evidence type="ECO:0000313" key="3">
    <source>
        <dbReference type="Proteomes" id="UP000054721"/>
    </source>
</evidence>
<proteinExistence type="predicted"/>
<comment type="caution">
    <text evidence="1">The sequence shown here is derived from an EMBL/GenBank/DDBJ whole genome shotgun (WGS) entry which is preliminary data.</text>
</comment>
<evidence type="ECO:0000313" key="1">
    <source>
        <dbReference type="EMBL" id="KRZ48917.1"/>
    </source>
</evidence>
<accession>A0A0V1KPU8</accession>
<name>A0A0V1KPU8_9BILA</name>
<dbReference type="OrthoDB" id="5931431at2759"/>
<reference evidence="1 3" key="1">
    <citation type="submission" date="2015-05" db="EMBL/GenBank/DDBJ databases">
        <title>Evolution of Trichinella species and genotypes.</title>
        <authorList>
            <person name="Korhonen P.K."/>
            <person name="Edoardo P."/>
            <person name="Giuseppe L.R."/>
            <person name="Gasser R.B."/>
        </authorList>
    </citation>
    <scope>NUCLEOTIDE SEQUENCE [LARGE SCALE GENOMIC DNA]</scope>
    <source>
        <strain evidence="1">ISS10</strain>
    </source>
</reference>
<evidence type="ECO:0000313" key="2">
    <source>
        <dbReference type="EMBL" id="KRZ55199.1"/>
    </source>
</evidence>
<dbReference type="EMBL" id="JYDW01000351">
    <property type="protein sequence ID" value="KRZ48917.1"/>
    <property type="molecule type" value="Genomic_DNA"/>
</dbReference>
<keyword evidence="3" id="KW-1185">Reference proteome</keyword>
<organism evidence="1 3">
    <name type="scientific">Trichinella nativa</name>
    <dbReference type="NCBI Taxonomy" id="6335"/>
    <lineage>
        <taxon>Eukaryota</taxon>
        <taxon>Metazoa</taxon>
        <taxon>Ecdysozoa</taxon>
        <taxon>Nematoda</taxon>
        <taxon>Enoplea</taxon>
        <taxon>Dorylaimia</taxon>
        <taxon>Trichinellida</taxon>
        <taxon>Trichinellidae</taxon>
        <taxon>Trichinella</taxon>
    </lineage>
</organism>
<dbReference type="AlphaFoldDB" id="A0A0V1KPU8"/>
<gene>
    <name evidence="1" type="ORF">T02_5763</name>
    <name evidence="2" type="ORF">T02_638</name>
</gene>